<protein>
    <submittedName>
        <fullName evidence="8">Glycoside hydrolase family 43 protein</fullName>
    </submittedName>
</protein>
<evidence type="ECO:0000256" key="3">
    <source>
        <dbReference type="ARBA" id="ARBA00023295"/>
    </source>
</evidence>
<accession>A0A7G5BVG2</accession>
<evidence type="ECO:0000256" key="6">
    <source>
        <dbReference type="RuleBase" id="RU361187"/>
    </source>
</evidence>
<dbReference type="AlphaFoldDB" id="A0A7G5BVG2"/>
<organism evidence="8 9">
    <name type="scientific">Cohnella cholangitidis</name>
    <dbReference type="NCBI Taxonomy" id="2598458"/>
    <lineage>
        <taxon>Bacteria</taxon>
        <taxon>Bacillati</taxon>
        <taxon>Bacillota</taxon>
        <taxon>Bacilli</taxon>
        <taxon>Bacillales</taxon>
        <taxon>Paenibacillaceae</taxon>
        <taxon>Cohnella</taxon>
    </lineage>
</organism>
<dbReference type="InterPro" id="IPR006710">
    <property type="entry name" value="Glyco_hydro_43"/>
</dbReference>
<dbReference type="PANTHER" id="PTHR42812:SF12">
    <property type="entry name" value="BETA-XYLOSIDASE-RELATED"/>
    <property type="match status" value="1"/>
</dbReference>
<keyword evidence="3 6" id="KW-0326">Glycosidase</keyword>
<feature type="site" description="Important for catalytic activity, responsible for pKa modulation of the active site Glu and correct orientation of both the proton donor and substrate" evidence="5">
    <location>
        <position position="126"/>
    </location>
</feature>
<evidence type="ECO:0000256" key="1">
    <source>
        <dbReference type="ARBA" id="ARBA00009865"/>
    </source>
</evidence>
<dbReference type="GO" id="GO:0004553">
    <property type="term" value="F:hydrolase activity, hydrolyzing O-glycosyl compounds"/>
    <property type="evidence" value="ECO:0007669"/>
    <property type="project" value="InterPro"/>
</dbReference>
<dbReference type="PANTHER" id="PTHR42812">
    <property type="entry name" value="BETA-XYLOSIDASE"/>
    <property type="match status" value="1"/>
</dbReference>
<dbReference type="EMBL" id="CP041969">
    <property type="protein sequence ID" value="QMV40946.1"/>
    <property type="molecule type" value="Genomic_DNA"/>
</dbReference>
<evidence type="ECO:0000313" key="9">
    <source>
        <dbReference type="Proteomes" id="UP000515679"/>
    </source>
</evidence>
<evidence type="ECO:0000259" key="7">
    <source>
        <dbReference type="Pfam" id="PF17851"/>
    </source>
</evidence>
<dbReference type="Pfam" id="PF04616">
    <property type="entry name" value="Glyco_hydro_43"/>
    <property type="match status" value="1"/>
</dbReference>
<evidence type="ECO:0000256" key="4">
    <source>
        <dbReference type="PIRSR" id="PIRSR606710-1"/>
    </source>
</evidence>
<dbReference type="CDD" id="cd09000">
    <property type="entry name" value="GH43_SXA-like"/>
    <property type="match status" value="1"/>
</dbReference>
<dbReference type="SUPFAM" id="SSF49899">
    <property type="entry name" value="Concanavalin A-like lectins/glucanases"/>
    <property type="match status" value="1"/>
</dbReference>
<evidence type="ECO:0000256" key="5">
    <source>
        <dbReference type="PIRSR" id="PIRSR606710-2"/>
    </source>
</evidence>
<dbReference type="GO" id="GO:0005975">
    <property type="term" value="P:carbohydrate metabolic process"/>
    <property type="evidence" value="ECO:0007669"/>
    <property type="project" value="InterPro"/>
</dbReference>
<comment type="similarity">
    <text evidence="1 6">Belongs to the glycosyl hydrolase 43 family.</text>
</comment>
<dbReference type="InterPro" id="IPR051795">
    <property type="entry name" value="Glycosyl_Hydrlase_43"/>
</dbReference>
<reference evidence="8 9" key="1">
    <citation type="submission" date="2019-07" db="EMBL/GenBank/DDBJ databases">
        <authorList>
            <person name="Kim J.K."/>
            <person name="Cheong H.-M."/>
            <person name="Choi Y."/>
            <person name="Hwang K.J."/>
            <person name="Lee S."/>
            <person name="Choi C."/>
        </authorList>
    </citation>
    <scope>NUCLEOTIDE SEQUENCE [LARGE SCALE GENOMIC DNA]</scope>
    <source>
        <strain evidence="8 9">KS 22</strain>
    </source>
</reference>
<sequence length="524" mass="59459">MIRNPVLRGFNPDPSMIRVGDDYYIATSTFEWFPGVQIHHSRDLVNWRVLGYPLTRVSQLDLRGNPSSGGIWAPALSYHNGLFYLLYTDVKGRRGAFKDLHNYMVTAKDIEGPWSEPIYLHSRGFDPFLFHDDDGRKWVLNMRWDYREGKSSFGGIELQEYSSEKGKLIGRVELISGGSSLGVTEGPQLLKRNGYYYLLLAEGGTGYSHAATMARSLEISGPYEIDPDYPMLTTVNNPEHPLQKAGHGSLVETPNGEWYMAHICARPLPGRRLSPLGRETAIQRVEWTDDGWLRLAGGGILPHVDVPAPIMLLHPWPENPDTDEFNDERLDIRYQTLRIPAEENWLSLAERPGYLRLRGQESLFSWNRQSMVGRRLQHFRAEAETCVEFEPESFNQTAGLVCFSDESDHFYVRIGHDERLGKHVRVVISHSGKYGEPDGPVIVSEGWKRCYLKAIFDYDSLRFQCSPDGKDWMDVGPELDMGQLSDDYEGKLGFAGTLIGMCAQDLDGARATADFDFFRYSGIE</sequence>
<evidence type="ECO:0000313" key="8">
    <source>
        <dbReference type="EMBL" id="QMV40946.1"/>
    </source>
</evidence>
<keyword evidence="2 6" id="KW-0378">Hydrolase</keyword>
<dbReference type="RefSeq" id="WP_182302302.1">
    <property type="nucleotide sequence ID" value="NZ_CP041969.1"/>
</dbReference>
<dbReference type="InterPro" id="IPR013320">
    <property type="entry name" value="ConA-like_dom_sf"/>
</dbReference>
<evidence type="ECO:0000256" key="2">
    <source>
        <dbReference type="ARBA" id="ARBA00022801"/>
    </source>
</evidence>
<dbReference type="Gene3D" id="2.60.120.200">
    <property type="match status" value="1"/>
</dbReference>
<dbReference type="InterPro" id="IPR041542">
    <property type="entry name" value="GH43_C2"/>
</dbReference>
<feature type="domain" description="Beta-xylosidase C-terminal Concanavalin A-like" evidence="7">
    <location>
        <begin position="322"/>
        <end position="521"/>
    </location>
</feature>
<name>A0A7G5BVG2_9BACL</name>
<gene>
    <name evidence="8" type="ORF">FPL14_06765</name>
</gene>
<feature type="active site" description="Proton acceptor" evidence="4">
    <location>
        <position position="13"/>
    </location>
</feature>
<dbReference type="Proteomes" id="UP000515679">
    <property type="component" value="Chromosome"/>
</dbReference>
<dbReference type="SUPFAM" id="SSF75005">
    <property type="entry name" value="Arabinanase/levansucrase/invertase"/>
    <property type="match status" value="1"/>
</dbReference>
<keyword evidence="9" id="KW-1185">Reference proteome</keyword>
<dbReference type="InterPro" id="IPR023296">
    <property type="entry name" value="Glyco_hydro_beta-prop_sf"/>
</dbReference>
<feature type="active site" description="Proton donor" evidence="4">
    <location>
        <position position="185"/>
    </location>
</feature>
<dbReference type="Gene3D" id="2.115.10.20">
    <property type="entry name" value="Glycosyl hydrolase domain, family 43"/>
    <property type="match status" value="1"/>
</dbReference>
<dbReference type="KEGG" id="cchl:FPL14_06765"/>
<dbReference type="Pfam" id="PF17851">
    <property type="entry name" value="GH43_C2"/>
    <property type="match status" value="1"/>
</dbReference>
<proteinExistence type="inferred from homology"/>